<dbReference type="GO" id="GO:0005840">
    <property type="term" value="C:ribosome"/>
    <property type="evidence" value="ECO:0007669"/>
    <property type="project" value="InterPro"/>
</dbReference>
<dbReference type="EMBL" id="BARS01009937">
    <property type="protein sequence ID" value="GAF81684.1"/>
    <property type="molecule type" value="Genomic_DNA"/>
</dbReference>
<dbReference type="Gene3D" id="3.30.160.20">
    <property type="match status" value="1"/>
</dbReference>
<organism evidence="2">
    <name type="scientific">marine sediment metagenome</name>
    <dbReference type="NCBI Taxonomy" id="412755"/>
    <lineage>
        <taxon>unclassified sequences</taxon>
        <taxon>metagenomes</taxon>
        <taxon>ecological metagenomes</taxon>
    </lineage>
</organism>
<dbReference type="InterPro" id="IPR013810">
    <property type="entry name" value="Ribosomal_uS5_N"/>
</dbReference>
<dbReference type="GO" id="GO:0006412">
    <property type="term" value="P:translation"/>
    <property type="evidence" value="ECO:0007669"/>
    <property type="project" value="InterPro"/>
</dbReference>
<sequence>MPEEEKEETVKEEVVENVEKQIVKEVRKKPGLDKVAWKPKTGIGKKVKTEEIKDIDEILDKGLTILESEIVDALLPNINTELLLIGQSKGKFGGGQRRIFKQTQKKTQEGNKPHFAIYACVGDNNGHLGLGYG</sequence>
<proteinExistence type="predicted"/>
<evidence type="ECO:0000313" key="2">
    <source>
        <dbReference type="EMBL" id="GAF81684.1"/>
    </source>
</evidence>
<comment type="caution">
    <text evidence="2">The sequence shown here is derived from an EMBL/GenBank/DDBJ whole genome shotgun (WGS) entry which is preliminary data.</text>
</comment>
<dbReference type="AlphaFoldDB" id="X0SKY6"/>
<dbReference type="GO" id="GO:0003723">
    <property type="term" value="F:RNA binding"/>
    <property type="evidence" value="ECO:0007669"/>
    <property type="project" value="InterPro"/>
</dbReference>
<dbReference type="SUPFAM" id="SSF54768">
    <property type="entry name" value="dsRNA-binding domain-like"/>
    <property type="match status" value="1"/>
</dbReference>
<accession>X0SKY6</accession>
<feature type="non-terminal residue" evidence="2">
    <location>
        <position position="133"/>
    </location>
</feature>
<name>X0SKY6_9ZZZZ</name>
<evidence type="ECO:0000259" key="1">
    <source>
        <dbReference type="PROSITE" id="PS50881"/>
    </source>
</evidence>
<gene>
    <name evidence="2" type="ORF">S01H1_18568</name>
</gene>
<reference evidence="2" key="1">
    <citation type="journal article" date="2014" name="Front. Microbiol.">
        <title>High frequency of phylogenetically diverse reductive dehalogenase-homologous genes in deep subseafloor sedimentary metagenomes.</title>
        <authorList>
            <person name="Kawai M."/>
            <person name="Futagami T."/>
            <person name="Toyoda A."/>
            <person name="Takaki Y."/>
            <person name="Nishi S."/>
            <person name="Hori S."/>
            <person name="Arai W."/>
            <person name="Tsubouchi T."/>
            <person name="Morono Y."/>
            <person name="Uchiyama I."/>
            <person name="Ito T."/>
            <person name="Fujiyama A."/>
            <person name="Inagaki F."/>
            <person name="Takami H."/>
        </authorList>
    </citation>
    <scope>NUCLEOTIDE SEQUENCE</scope>
    <source>
        <strain evidence="2">Expedition CK06-06</strain>
    </source>
</reference>
<dbReference type="PROSITE" id="PS50881">
    <property type="entry name" value="S5_DSRBD"/>
    <property type="match status" value="1"/>
</dbReference>
<protein>
    <recommendedName>
        <fullName evidence="1">S5 DRBM domain-containing protein</fullName>
    </recommendedName>
</protein>
<dbReference type="GO" id="GO:0003735">
    <property type="term" value="F:structural constituent of ribosome"/>
    <property type="evidence" value="ECO:0007669"/>
    <property type="project" value="InterPro"/>
</dbReference>
<feature type="domain" description="S5 DRBM" evidence="1">
    <location>
        <begin position="101"/>
        <end position="133"/>
    </location>
</feature>